<protein>
    <recommendedName>
        <fullName evidence="1">PiggyBac transposable element-derived protein domain-containing protein</fullName>
    </recommendedName>
</protein>
<dbReference type="InterPro" id="IPR029526">
    <property type="entry name" value="PGBD"/>
</dbReference>
<proteinExistence type="predicted"/>
<dbReference type="OrthoDB" id="8027402at2759"/>
<dbReference type="Proteomes" id="UP000801492">
    <property type="component" value="Unassembled WGS sequence"/>
</dbReference>
<evidence type="ECO:0000313" key="2">
    <source>
        <dbReference type="EMBL" id="KAF2889405.1"/>
    </source>
</evidence>
<dbReference type="EMBL" id="VTPC01067174">
    <property type="protein sequence ID" value="KAF2889405.1"/>
    <property type="molecule type" value="Genomic_DNA"/>
</dbReference>
<dbReference type="InterPro" id="IPR052638">
    <property type="entry name" value="PiggyBac_TE-derived"/>
</dbReference>
<evidence type="ECO:0000313" key="3">
    <source>
        <dbReference type="Proteomes" id="UP000801492"/>
    </source>
</evidence>
<sequence>MFLYRLELHELEQLLNEDDDVENVTLLPPDDDEFNDEDSGDEAETDIDRLPAGILRSEVEVTFVAKPTDLNELPTEKAAETKNVNSKKRQVCTKKSGLASKPLYTWSNISEDFNTNSGRGDNEEMTKVSDNFSLTPVECSKIFFTDEIIQLIVEMSNIYALQRNHTLNLTPEEVKVYTAILLLTGYMTPKYIKSDTHNDAVSNSMRRNRFLEILHNFVKNFELLSSTHISADETMVPYYGRHDTKQHIHGKPIRFGYKLWSAATRNGYLITFEPYQGAKSAPLPRQEEYELGAAVILELESHLPK</sequence>
<keyword evidence="3" id="KW-1185">Reference proteome</keyword>
<dbReference type="GO" id="GO:0043565">
    <property type="term" value="F:sequence-specific DNA binding"/>
    <property type="evidence" value="ECO:0007669"/>
    <property type="project" value="TreeGrafter"/>
</dbReference>
<gene>
    <name evidence="2" type="ORF">ILUMI_16768</name>
</gene>
<organism evidence="2 3">
    <name type="scientific">Ignelater luminosus</name>
    <name type="common">Cucubano</name>
    <name type="synonym">Pyrophorus luminosus</name>
    <dbReference type="NCBI Taxonomy" id="2038154"/>
    <lineage>
        <taxon>Eukaryota</taxon>
        <taxon>Metazoa</taxon>
        <taxon>Ecdysozoa</taxon>
        <taxon>Arthropoda</taxon>
        <taxon>Hexapoda</taxon>
        <taxon>Insecta</taxon>
        <taxon>Pterygota</taxon>
        <taxon>Neoptera</taxon>
        <taxon>Endopterygota</taxon>
        <taxon>Coleoptera</taxon>
        <taxon>Polyphaga</taxon>
        <taxon>Elateriformia</taxon>
        <taxon>Elateroidea</taxon>
        <taxon>Elateridae</taxon>
        <taxon>Agrypninae</taxon>
        <taxon>Pyrophorini</taxon>
        <taxon>Ignelater</taxon>
    </lineage>
</organism>
<dbReference type="Pfam" id="PF13843">
    <property type="entry name" value="DDE_Tnp_1_7"/>
    <property type="match status" value="2"/>
</dbReference>
<dbReference type="PANTHER" id="PTHR47055:SF3">
    <property type="entry name" value="PHORBOL-ESTER_DAG-TYPE DOMAIN-CONTAINING PROTEIN"/>
    <property type="match status" value="1"/>
</dbReference>
<evidence type="ECO:0000259" key="1">
    <source>
        <dbReference type="Pfam" id="PF13843"/>
    </source>
</evidence>
<feature type="domain" description="PiggyBac transposable element-derived protein" evidence="1">
    <location>
        <begin position="226"/>
        <end position="300"/>
    </location>
</feature>
<feature type="domain" description="PiggyBac transposable element-derived protein" evidence="1">
    <location>
        <begin position="135"/>
        <end position="217"/>
    </location>
</feature>
<comment type="caution">
    <text evidence="2">The sequence shown here is derived from an EMBL/GenBank/DDBJ whole genome shotgun (WGS) entry which is preliminary data.</text>
</comment>
<accession>A0A8K0CTP6</accession>
<dbReference type="PANTHER" id="PTHR47055">
    <property type="entry name" value="DDE_TNP_1_7 DOMAIN-CONTAINING PROTEIN"/>
    <property type="match status" value="1"/>
</dbReference>
<dbReference type="AlphaFoldDB" id="A0A8K0CTP6"/>
<reference evidence="2" key="1">
    <citation type="submission" date="2019-08" db="EMBL/GenBank/DDBJ databases">
        <title>The genome of the North American firefly Photinus pyralis.</title>
        <authorList>
            <consortium name="Photinus pyralis genome working group"/>
            <person name="Fallon T.R."/>
            <person name="Sander Lower S.E."/>
            <person name="Weng J.-K."/>
        </authorList>
    </citation>
    <scope>NUCLEOTIDE SEQUENCE</scope>
    <source>
        <strain evidence="2">TRF0915ILg1</strain>
        <tissue evidence="2">Whole body</tissue>
    </source>
</reference>
<name>A0A8K0CTP6_IGNLU</name>